<dbReference type="Proteomes" id="UP000277212">
    <property type="component" value="Unassembled WGS sequence"/>
</dbReference>
<dbReference type="EMBL" id="NKUJ01000246">
    <property type="protein sequence ID" value="RMJ09360.1"/>
    <property type="molecule type" value="Genomic_DNA"/>
</dbReference>
<sequence>MGVKAAFIGATGATLSHVLTWTLLAGHNAAALVRDASKLRKILTTNHVSEQILQSQLFIVEGSSRDVAVVSKLLRHEPDIIFTGITSLPSFHWNPFRPISMQDSTITGDSAAAVVEALRELKSTNVITNSPIFVPISSTGHGAQRDQPLFLIPLYLWLLPVAQADTATLERVVRQAAREQNSPLGGYVM</sequence>
<accession>A0A3M2RVP1</accession>
<evidence type="ECO:0000313" key="3">
    <source>
        <dbReference type="Proteomes" id="UP000277212"/>
    </source>
</evidence>
<organism evidence="2 3">
    <name type="scientific">Fusarium kuroshium</name>
    <dbReference type="NCBI Taxonomy" id="2010991"/>
    <lineage>
        <taxon>Eukaryota</taxon>
        <taxon>Fungi</taxon>
        <taxon>Dikarya</taxon>
        <taxon>Ascomycota</taxon>
        <taxon>Pezizomycotina</taxon>
        <taxon>Sordariomycetes</taxon>
        <taxon>Hypocreomycetidae</taxon>
        <taxon>Hypocreales</taxon>
        <taxon>Nectriaceae</taxon>
        <taxon>Fusarium</taxon>
        <taxon>Fusarium solani species complex</taxon>
    </lineage>
</organism>
<name>A0A3M2RVP1_9HYPO</name>
<dbReference type="Gene3D" id="3.40.50.720">
    <property type="entry name" value="NAD(P)-binding Rossmann-like Domain"/>
    <property type="match status" value="1"/>
</dbReference>
<proteinExistence type="predicted"/>
<dbReference type="AlphaFoldDB" id="A0A3M2RVP1"/>
<feature type="signal peptide" evidence="1">
    <location>
        <begin position="1"/>
        <end position="31"/>
    </location>
</feature>
<gene>
    <name evidence="2" type="ORF">CDV36_011015</name>
</gene>
<keyword evidence="3" id="KW-1185">Reference proteome</keyword>
<evidence type="ECO:0000256" key="1">
    <source>
        <dbReference type="SAM" id="SignalP"/>
    </source>
</evidence>
<dbReference type="STRING" id="2010991.A0A3M2RVP1"/>
<dbReference type="InterPro" id="IPR036291">
    <property type="entry name" value="NAD(P)-bd_dom_sf"/>
</dbReference>
<dbReference type="SUPFAM" id="SSF51735">
    <property type="entry name" value="NAD(P)-binding Rossmann-fold domains"/>
    <property type="match status" value="1"/>
</dbReference>
<comment type="caution">
    <text evidence="2">The sequence shown here is derived from an EMBL/GenBank/DDBJ whole genome shotgun (WGS) entry which is preliminary data.</text>
</comment>
<dbReference type="OrthoDB" id="63935at2759"/>
<feature type="non-terminal residue" evidence="2">
    <location>
        <position position="189"/>
    </location>
</feature>
<evidence type="ECO:0000313" key="2">
    <source>
        <dbReference type="EMBL" id="RMJ09360.1"/>
    </source>
</evidence>
<reference evidence="2 3" key="1">
    <citation type="submission" date="2017-06" db="EMBL/GenBank/DDBJ databases">
        <title>Comparative genomic analysis of Ambrosia Fusariam Clade fungi.</title>
        <authorList>
            <person name="Stajich J.E."/>
            <person name="Carrillo J."/>
            <person name="Kijimoto T."/>
            <person name="Eskalen A."/>
            <person name="O'Donnell K."/>
            <person name="Kasson M."/>
        </authorList>
    </citation>
    <scope>NUCLEOTIDE SEQUENCE [LARGE SCALE GENOMIC DNA]</scope>
    <source>
        <strain evidence="2">UCR3666</strain>
    </source>
</reference>
<evidence type="ECO:0008006" key="4">
    <source>
        <dbReference type="Google" id="ProtNLM"/>
    </source>
</evidence>
<keyword evidence="1" id="KW-0732">Signal</keyword>
<protein>
    <recommendedName>
        <fullName evidence="4">NAD(P)-binding domain-containing protein</fullName>
    </recommendedName>
</protein>
<feature type="chain" id="PRO_5018326040" description="NAD(P)-binding domain-containing protein" evidence="1">
    <location>
        <begin position="32"/>
        <end position="189"/>
    </location>
</feature>